<dbReference type="EMBL" id="CAWUPB010001197">
    <property type="protein sequence ID" value="CAK7356756.1"/>
    <property type="molecule type" value="Genomic_DNA"/>
</dbReference>
<dbReference type="Proteomes" id="UP001314170">
    <property type="component" value="Unassembled WGS sequence"/>
</dbReference>
<gene>
    <name evidence="1" type="ORF">DCAF_LOCUS27037</name>
</gene>
<comment type="caution">
    <text evidence="1">The sequence shown here is derived from an EMBL/GenBank/DDBJ whole genome shotgun (WGS) entry which is preliminary data.</text>
</comment>
<dbReference type="AlphaFoldDB" id="A0AAV1SSP9"/>
<sequence length="76" mass="8631">MSKIDASHEELIPRCGNPSLTSYFQDMHVDPFLKDDNSITTTSLNSNRKVIRPPNRFELTLKIGVLKDLDTPESIE</sequence>
<name>A0AAV1SSP9_9ROSI</name>
<proteinExistence type="predicted"/>
<protein>
    <submittedName>
        <fullName evidence="1">Uncharacterized protein</fullName>
    </submittedName>
</protein>
<organism evidence="1 2">
    <name type="scientific">Dovyalis caffra</name>
    <dbReference type="NCBI Taxonomy" id="77055"/>
    <lineage>
        <taxon>Eukaryota</taxon>
        <taxon>Viridiplantae</taxon>
        <taxon>Streptophyta</taxon>
        <taxon>Embryophyta</taxon>
        <taxon>Tracheophyta</taxon>
        <taxon>Spermatophyta</taxon>
        <taxon>Magnoliopsida</taxon>
        <taxon>eudicotyledons</taxon>
        <taxon>Gunneridae</taxon>
        <taxon>Pentapetalae</taxon>
        <taxon>rosids</taxon>
        <taxon>fabids</taxon>
        <taxon>Malpighiales</taxon>
        <taxon>Salicaceae</taxon>
        <taxon>Flacourtieae</taxon>
        <taxon>Dovyalis</taxon>
    </lineage>
</organism>
<reference evidence="1 2" key="1">
    <citation type="submission" date="2024-01" db="EMBL/GenBank/DDBJ databases">
        <authorList>
            <person name="Waweru B."/>
        </authorList>
    </citation>
    <scope>NUCLEOTIDE SEQUENCE [LARGE SCALE GENOMIC DNA]</scope>
</reference>
<evidence type="ECO:0000313" key="2">
    <source>
        <dbReference type="Proteomes" id="UP001314170"/>
    </source>
</evidence>
<evidence type="ECO:0000313" key="1">
    <source>
        <dbReference type="EMBL" id="CAK7356756.1"/>
    </source>
</evidence>
<accession>A0AAV1SSP9</accession>
<keyword evidence="2" id="KW-1185">Reference proteome</keyword>